<dbReference type="Gene3D" id="3.40.50.300">
    <property type="entry name" value="P-loop containing nucleotide triphosphate hydrolases"/>
    <property type="match status" value="1"/>
</dbReference>
<evidence type="ECO:0000256" key="2">
    <source>
        <dbReference type="ARBA" id="ARBA00022741"/>
    </source>
</evidence>
<sequence>MIERPPLRPWLAKMTNMHDRLQQAGDNENADKVKHADALLFVTYYNHAFSKADREFLLQLGRVKDAFSLDKMFFIINAADLAQSKEELEAVISYMNGELARFGIRFPRLYALSSRLALAEKTGAEPGPRGVLADSGLSAFETDFFRFLTEELAEVAVESAYAELERARRAAEEFARAAGQSEAEKAEKRQALEAVKTKMHAVLAGIDDAYGRQALRQEVDELLYYVKQRVFFRLNDVFKEAFNPAVLRDDQGPARRALERCLDELLASVGFDLAQELRATSLRVESFLHKQLAEQFSRLFHELRRFDDALALTPPEPFAFSAPEFANALGDVDRVRFTKALSLYKNAKSFFERDEKRRMKEEIEAALVEPIDAYLAEQKERLVATYAEQYKDAVAALLAALAEQVDSYMEGLLAALAEAADHEALARIEAALRGLLSGRVGEAR</sequence>
<keyword evidence="2" id="KW-0547">Nucleotide-binding</keyword>
<keyword evidence="6" id="KW-0175">Coiled coil</keyword>
<proteinExistence type="predicted"/>
<keyword evidence="8" id="KW-1185">Reference proteome</keyword>
<dbReference type="PANTHER" id="PTHR10465">
    <property type="entry name" value="TRANSMEMBRANE GTPASE FZO1"/>
    <property type="match status" value="1"/>
</dbReference>
<comment type="subcellular location">
    <subcellularLocation>
        <location evidence="1">Membrane</location>
    </subcellularLocation>
</comment>
<evidence type="ECO:0000313" key="8">
    <source>
        <dbReference type="Proteomes" id="UP000773850"/>
    </source>
</evidence>
<evidence type="ECO:0000256" key="3">
    <source>
        <dbReference type="ARBA" id="ARBA00022801"/>
    </source>
</evidence>
<keyword evidence="5" id="KW-0472">Membrane</keyword>
<name>A0ABQ7HGY0_GEOSE</name>
<evidence type="ECO:0000256" key="5">
    <source>
        <dbReference type="ARBA" id="ARBA00023136"/>
    </source>
</evidence>
<evidence type="ECO:0000256" key="1">
    <source>
        <dbReference type="ARBA" id="ARBA00004370"/>
    </source>
</evidence>
<comment type="caution">
    <text evidence="7">The sequence shown here is derived from an EMBL/GenBank/DDBJ whole genome shotgun (WGS) entry which is preliminary data.</text>
</comment>
<dbReference type="PANTHER" id="PTHR10465:SF0">
    <property type="entry name" value="SARCALUMENIN"/>
    <property type="match status" value="1"/>
</dbReference>
<organism evidence="7 8">
    <name type="scientific">Geobacillus stearothermophilus</name>
    <name type="common">Bacillus stearothermophilus</name>
    <dbReference type="NCBI Taxonomy" id="1422"/>
    <lineage>
        <taxon>Bacteria</taxon>
        <taxon>Bacillati</taxon>
        <taxon>Bacillota</taxon>
        <taxon>Bacilli</taxon>
        <taxon>Bacillales</taxon>
        <taxon>Anoxybacillaceae</taxon>
        <taxon>Geobacillus</taxon>
    </lineage>
</organism>
<dbReference type="Proteomes" id="UP000773850">
    <property type="component" value="Unassembled WGS sequence"/>
</dbReference>
<feature type="coiled-coil region" evidence="6">
    <location>
        <begin position="157"/>
        <end position="184"/>
    </location>
</feature>
<keyword evidence="4" id="KW-0342">GTP-binding</keyword>
<dbReference type="EMBL" id="LUCS01000018">
    <property type="protein sequence ID" value="KAF6511465.1"/>
    <property type="molecule type" value="Genomic_DNA"/>
</dbReference>
<evidence type="ECO:0000313" key="7">
    <source>
        <dbReference type="EMBL" id="KAF6511465.1"/>
    </source>
</evidence>
<keyword evidence="3" id="KW-0378">Hydrolase</keyword>
<protein>
    <submittedName>
        <fullName evidence="7">Protein Bsub YpbR</fullName>
    </submittedName>
</protein>
<dbReference type="InterPro" id="IPR027094">
    <property type="entry name" value="Mitofusin_fam"/>
</dbReference>
<reference evidence="7 8" key="1">
    <citation type="submission" date="2016-03" db="EMBL/GenBank/DDBJ databases">
        <title>Spore heat resistance.</title>
        <authorList>
            <person name="Boekhorst J."/>
            <person name="Berendsen E.M."/>
            <person name="Wells-Bennik M.H."/>
            <person name="Kuipers O.P."/>
        </authorList>
    </citation>
    <scope>NUCLEOTIDE SEQUENCE [LARGE SCALE GENOMIC DNA]</scope>
    <source>
        <strain evidence="7 8">GS8</strain>
    </source>
</reference>
<evidence type="ECO:0000256" key="4">
    <source>
        <dbReference type="ARBA" id="ARBA00023134"/>
    </source>
</evidence>
<accession>A0ABQ7HGY0</accession>
<dbReference type="InterPro" id="IPR027417">
    <property type="entry name" value="P-loop_NTPase"/>
</dbReference>
<evidence type="ECO:0000256" key="6">
    <source>
        <dbReference type="SAM" id="Coils"/>
    </source>
</evidence>
<gene>
    <name evidence="7" type="ORF">GS8_1041</name>
</gene>